<proteinExistence type="predicted"/>
<reference evidence="1 2" key="1">
    <citation type="journal article" date="2007" name="J. Bacteriol.">
        <title>The complete genome sequence of Roseobacter denitrificans reveals a mixotrophic rather than photosynthetic metabolism.</title>
        <authorList>
            <person name="Swingley W.D."/>
            <person name="Sadekar S."/>
            <person name="Mastrian S.D."/>
            <person name="Matthies H.J."/>
            <person name="Hao J."/>
            <person name="Ramos H."/>
            <person name="Acharya C.R."/>
            <person name="Conrad A.L."/>
            <person name="Taylor H.L."/>
            <person name="Dejesa L.C."/>
            <person name="Shah M.K."/>
            <person name="O'huallachain M.E."/>
            <person name="Lince M.T."/>
            <person name="Blankenship R.E."/>
            <person name="Beatty J.T."/>
            <person name="Touchman J.W."/>
        </authorList>
    </citation>
    <scope>NUCLEOTIDE SEQUENCE [LARGE SCALE GENOMIC DNA]</scope>
    <source>
        <strain evidence="2">ATCC 33942 / OCh 114</strain>
    </source>
</reference>
<protein>
    <submittedName>
        <fullName evidence="1">Uncharacterized protein</fullName>
    </submittedName>
</protein>
<dbReference type="Proteomes" id="UP000007029">
    <property type="component" value="Chromosome"/>
</dbReference>
<evidence type="ECO:0000313" key="2">
    <source>
        <dbReference type="Proteomes" id="UP000007029"/>
    </source>
</evidence>
<dbReference type="EMBL" id="CP000362">
    <property type="protein sequence ID" value="ABG32579.1"/>
    <property type="molecule type" value="Genomic_DNA"/>
</dbReference>
<name>Q164L4_ROSDO</name>
<evidence type="ECO:0000313" key="1">
    <source>
        <dbReference type="EMBL" id="ABG32579.1"/>
    </source>
</evidence>
<sequence length="42" mass="4434">MFAMTENFGSPYVGTVHGEIALGFVSLAQSRFVVKTQGGVLS</sequence>
<organism evidence="1 2">
    <name type="scientific">Roseobacter denitrificans (strain ATCC 33942 / OCh 114)</name>
    <name type="common">Erythrobacter sp. (strain OCh 114)</name>
    <name type="synonym">Roseobacter denitrificans</name>
    <dbReference type="NCBI Taxonomy" id="375451"/>
    <lineage>
        <taxon>Bacteria</taxon>
        <taxon>Pseudomonadati</taxon>
        <taxon>Pseudomonadota</taxon>
        <taxon>Alphaproteobacteria</taxon>
        <taxon>Rhodobacterales</taxon>
        <taxon>Roseobacteraceae</taxon>
        <taxon>Roseobacter</taxon>
    </lineage>
</organism>
<dbReference type="AlphaFoldDB" id="Q164L4"/>
<accession>Q164L4</accession>
<gene>
    <name evidence="1" type="ordered locus">RD1_3067</name>
</gene>
<keyword evidence="2" id="KW-1185">Reference proteome</keyword>
<dbReference type="KEGG" id="rde:RD1_3067"/>
<dbReference type="HOGENOM" id="CLU_3257203_0_0_5"/>